<keyword evidence="2" id="KW-1185">Reference proteome</keyword>
<protein>
    <recommendedName>
        <fullName evidence="3">DNA alkylation repair enzyme</fullName>
    </recommendedName>
</protein>
<dbReference type="InterPro" id="IPR014825">
    <property type="entry name" value="DNA_alkylation"/>
</dbReference>
<dbReference type="Proteomes" id="UP000035720">
    <property type="component" value="Unassembled WGS sequence"/>
</dbReference>
<evidence type="ECO:0000313" key="2">
    <source>
        <dbReference type="Proteomes" id="UP000035720"/>
    </source>
</evidence>
<reference evidence="1 2" key="1">
    <citation type="journal article" date="2013" name="ISME J.">
        <title>A metabolic model for members of the genus Tetrasphaera involved in enhanced biological phosphorus removal.</title>
        <authorList>
            <person name="Kristiansen R."/>
            <person name="Nguyen H.T.T."/>
            <person name="Saunders A.M."/>
            <person name="Nielsen J.L."/>
            <person name="Wimmer R."/>
            <person name="Le V.Q."/>
            <person name="McIlroy S.J."/>
            <person name="Petrovski S."/>
            <person name="Seviour R.J."/>
            <person name="Calteau A."/>
            <person name="Nielsen K.L."/>
            <person name="Nielsen P.H."/>
        </authorList>
    </citation>
    <scope>NUCLEOTIDE SEQUENCE [LARGE SCALE GENOMIC DNA]</scope>
    <source>
        <strain evidence="1 2">Ben 74</strain>
    </source>
</reference>
<evidence type="ECO:0000313" key="1">
    <source>
        <dbReference type="EMBL" id="CCI51769.1"/>
    </source>
</evidence>
<dbReference type="Gene3D" id="1.25.10.90">
    <property type="match status" value="1"/>
</dbReference>
<proteinExistence type="predicted"/>
<dbReference type="InterPro" id="IPR016024">
    <property type="entry name" value="ARM-type_fold"/>
</dbReference>
<dbReference type="Pfam" id="PF08713">
    <property type="entry name" value="DNA_alkylation"/>
    <property type="match status" value="1"/>
</dbReference>
<dbReference type="STRING" id="1193518.BN13_1210022"/>
<dbReference type="EMBL" id="CAJC01000026">
    <property type="protein sequence ID" value="CCI51769.1"/>
    <property type="molecule type" value="Genomic_DNA"/>
</dbReference>
<sequence>MAIICQLPFRDRTDVHLLTEAIEANVEGTAYGSEFFIRKAIGWALRQYARTDPDWVRAFVAAHESVLSGLSRREARKHIG</sequence>
<dbReference type="AlphaFoldDB" id="A0A077M5C8"/>
<dbReference type="RefSeq" id="WP_053079823.1">
    <property type="nucleotide sequence ID" value="NZ_HF571038.1"/>
</dbReference>
<comment type="caution">
    <text evidence="1">The sequence shown here is derived from an EMBL/GenBank/DDBJ whole genome shotgun (WGS) entry which is preliminary data.</text>
</comment>
<name>A0A077M5C8_9MICO</name>
<organism evidence="1 2">
    <name type="scientific">Nostocoides jenkinsii Ben 74</name>
    <dbReference type="NCBI Taxonomy" id="1193518"/>
    <lineage>
        <taxon>Bacteria</taxon>
        <taxon>Bacillati</taxon>
        <taxon>Actinomycetota</taxon>
        <taxon>Actinomycetes</taxon>
        <taxon>Micrococcales</taxon>
        <taxon>Intrasporangiaceae</taxon>
        <taxon>Nostocoides</taxon>
    </lineage>
</organism>
<gene>
    <name evidence="1" type="ORF">BN13_1210022</name>
</gene>
<accession>A0A077M5C8</accession>
<evidence type="ECO:0008006" key="3">
    <source>
        <dbReference type="Google" id="ProtNLM"/>
    </source>
</evidence>
<dbReference type="SUPFAM" id="SSF48371">
    <property type="entry name" value="ARM repeat"/>
    <property type="match status" value="1"/>
</dbReference>